<dbReference type="AlphaFoldDB" id="A0A812MEA9"/>
<evidence type="ECO:0008006" key="4">
    <source>
        <dbReference type="Google" id="ProtNLM"/>
    </source>
</evidence>
<evidence type="ECO:0000256" key="1">
    <source>
        <dbReference type="SAM" id="MobiDB-lite"/>
    </source>
</evidence>
<feature type="region of interest" description="Disordered" evidence="1">
    <location>
        <begin position="233"/>
        <end position="252"/>
    </location>
</feature>
<accession>A0A812MEA9</accession>
<name>A0A812MEA9_9DINO</name>
<dbReference type="EMBL" id="CAJNJA010010209">
    <property type="protein sequence ID" value="CAE7254958.1"/>
    <property type="molecule type" value="Genomic_DNA"/>
</dbReference>
<protein>
    <recommendedName>
        <fullName evidence="4">Sfi1 spindle body domain-containing protein</fullName>
    </recommendedName>
</protein>
<organism evidence="2 3">
    <name type="scientific">Symbiodinium necroappetens</name>
    <dbReference type="NCBI Taxonomy" id="1628268"/>
    <lineage>
        <taxon>Eukaryota</taxon>
        <taxon>Sar</taxon>
        <taxon>Alveolata</taxon>
        <taxon>Dinophyceae</taxon>
        <taxon>Suessiales</taxon>
        <taxon>Symbiodiniaceae</taxon>
        <taxon>Symbiodinium</taxon>
    </lineage>
</organism>
<feature type="compositionally biased region" description="Polar residues" evidence="1">
    <location>
        <begin position="233"/>
        <end position="247"/>
    </location>
</feature>
<reference evidence="2" key="1">
    <citation type="submission" date="2021-02" db="EMBL/GenBank/DDBJ databases">
        <authorList>
            <person name="Dougan E. K."/>
            <person name="Rhodes N."/>
            <person name="Thang M."/>
            <person name="Chan C."/>
        </authorList>
    </citation>
    <scope>NUCLEOTIDE SEQUENCE</scope>
</reference>
<feature type="compositionally biased region" description="Low complexity" evidence="1">
    <location>
        <begin position="141"/>
        <end position="154"/>
    </location>
</feature>
<feature type="non-terminal residue" evidence="2">
    <location>
        <position position="947"/>
    </location>
</feature>
<dbReference type="Proteomes" id="UP000601435">
    <property type="component" value="Unassembled WGS sequence"/>
</dbReference>
<keyword evidence="3" id="KW-1185">Reference proteome</keyword>
<evidence type="ECO:0000313" key="2">
    <source>
        <dbReference type="EMBL" id="CAE7254958.1"/>
    </source>
</evidence>
<sequence>MENLMSMFGAENLDPASINAQQVIIREIFRSAEGERALTLGHVLKVYDTTIAKHGICATDLAGIQIYRALLQWGRKDTGKPQANARTPLEPILPDAVCGRSNSLPVQAHKARPTSDAVTLQADIPPVQSTTGLQQPPPLVSVPVVPAQSSPTPQRTRKPSHVGGEEFEPVVGEAKATPEEPLTAVASTPAQRALGGESTAANLKNAPAIGNDPGPDLVDLLPTASALVSTSTLPFRSTEEASTSQPRPQAGLGDDAMAILADAFGYRKSLARAVGAWQSALQDERELVLELRRKQALGYWFRRTRSDLAERAADLESRSSQRRRTLKLGVARWQLCLMARRSFRHTFARLQGLQGRRCLHLAYGSWLLAVNSAKERLAHATRLTRCRVLQGCWTALRAYSQQRQLMALYRSWADVHWLRSRMTAAWQAWLRWFRKRGKVVAMRSEPQLLAAWCWLRVHAGAEPHRQRLPPGSGHSQQRTWWWAPAVDLLFGPAPFEIHPHHMQAVQLTVLRGFVSALLKKMFSCWQMQAQVTSSFLQKVRRSTFATCLPAWKVQAEELRRTRACQQEVASLRAGRSRASALRTWSRRCRRRIEHRHRAQDFAADCWHRSCRRAFLAWRRAWDWEAAVLKAQSLAGGRLLCAAMKAWVGLWHHERQEAIRLRLSGLFLRKCSLKRGLWKLHVHVGIQTRRRALLQAEAQLREAVLRKRWRRLEACWGAWRRHAEHCRLMKLYRSWADVHWLRSRLTAAWQAWLQWFRKRGKVVAMRSAPQLLAAWRWLRVHAACFAHGQFMRRPQPPIDAAVAPWQPVAAELLFGPAPFDVHPHHMQAMRPGLLELFASALRKEMMEVWKSEVYRSRSRLQRRKSCMSRRWLWAWKAAAEKCRRLHSIKTAVLSFRCRRARRRLLHHWSRRTTQRAEYRERAQHLVSACLHRTCRRALDAWLRARRWQ</sequence>
<dbReference type="OrthoDB" id="441123at2759"/>
<evidence type="ECO:0000313" key="3">
    <source>
        <dbReference type="Proteomes" id="UP000601435"/>
    </source>
</evidence>
<feature type="region of interest" description="Disordered" evidence="1">
    <location>
        <begin position="127"/>
        <end position="164"/>
    </location>
</feature>
<comment type="caution">
    <text evidence="2">The sequence shown here is derived from an EMBL/GenBank/DDBJ whole genome shotgun (WGS) entry which is preliminary data.</text>
</comment>
<gene>
    <name evidence="2" type="ORF">SNEC2469_LOCUS5517</name>
</gene>
<proteinExistence type="predicted"/>